<sequence>MPFGSAGACKQLQVLIYTTDGVGCNTKNPADVVNFGKLVKEIRALWPGACLTAALSVNGLIGADGNPSTTTKTTLLNQYLDYV</sequence>
<proteinExistence type="predicted"/>
<dbReference type="EMBL" id="PGCI01000136">
    <property type="protein sequence ID" value="PLW37840.1"/>
    <property type="molecule type" value="Genomic_DNA"/>
</dbReference>
<organism evidence="1 2">
    <name type="scientific">Puccinia coronata f. sp. avenae</name>
    <dbReference type="NCBI Taxonomy" id="200324"/>
    <lineage>
        <taxon>Eukaryota</taxon>
        <taxon>Fungi</taxon>
        <taxon>Dikarya</taxon>
        <taxon>Basidiomycota</taxon>
        <taxon>Pucciniomycotina</taxon>
        <taxon>Pucciniomycetes</taxon>
        <taxon>Pucciniales</taxon>
        <taxon>Pucciniaceae</taxon>
        <taxon>Puccinia</taxon>
    </lineage>
</organism>
<accession>A0A2N5UJA1</accession>
<protein>
    <recommendedName>
        <fullName evidence="3">Chitinase</fullName>
    </recommendedName>
</protein>
<comment type="caution">
    <text evidence="1">The sequence shown here is derived from an EMBL/GenBank/DDBJ whole genome shotgun (WGS) entry which is preliminary data.</text>
</comment>
<dbReference type="Proteomes" id="UP000235392">
    <property type="component" value="Unassembled WGS sequence"/>
</dbReference>
<evidence type="ECO:0000313" key="1">
    <source>
        <dbReference type="EMBL" id="PLW37840.1"/>
    </source>
</evidence>
<evidence type="ECO:0008006" key="3">
    <source>
        <dbReference type="Google" id="ProtNLM"/>
    </source>
</evidence>
<evidence type="ECO:0000313" key="2">
    <source>
        <dbReference type="Proteomes" id="UP000235392"/>
    </source>
</evidence>
<name>A0A2N5UJA1_9BASI</name>
<gene>
    <name evidence="1" type="ORF">PCASD_05726</name>
</gene>
<dbReference type="AlphaFoldDB" id="A0A2N5UJA1"/>
<reference evidence="1 2" key="1">
    <citation type="submission" date="2017-11" db="EMBL/GenBank/DDBJ databases">
        <title>De novo assembly and phasing of dikaryotic genomes from two isolates of Puccinia coronata f. sp. avenae, the causal agent of oat crown rust.</title>
        <authorList>
            <person name="Miller M.E."/>
            <person name="Zhang Y."/>
            <person name="Omidvar V."/>
            <person name="Sperschneider J."/>
            <person name="Schwessinger B."/>
            <person name="Raley C."/>
            <person name="Palmer J.M."/>
            <person name="Garnica D."/>
            <person name="Upadhyaya N."/>
            <person name="Rathjen J."/>
            <person name="Taylor J.M."/>
            <person name="Park R.F."/>
            <person name="Dodds P.N."/>
            <person name="Hirsch C.D."/>
            <person name="Kianian S.F."/>
            <person name="Figueroa M."/>
        </authorList>
    </citation>
    <scope>NUCLEOTIDE SEQUENCE [LARGE SCALE GENOMIC DNA]</scope>
    <source>
        <strain evidence="1">12SD80</strain>
    </source>
</reference>